<keyword evidence="3" id="KW-0175">Coiled coil</keyword>
<dbReference type="Proteomes" id="UP000593571">
    <property type="component" value="Unassembled WGS sequence"/>
</dbReference>
<keyword evidence="1" id="KW-0677">Repeat</keyword>
<protein>
    <submittedName>
        <fullName evidence="4">Ankyrin repeat domain 24</fullName>
    </submittedName>
</protein>
<dbReference type="InterPro" id="IPR042420">
    <property type="entry name" value="RAI14/UACA"/>
</dbReference>
<evidence type="ECO:0000256" key="2">
    <source>
        <dbReference type="ARBA" id="ARBA00023043"/>
    </source>
</evidence>
<evidence type="ECO:0000256" key="3">
    <source>
        <dbReference type="ARBA" id="ARBA00023054"/>
    </source>
</evidence>
<dbReference type="GO" id="GO:0003779">
    <property type="term" value="F:actin binding"/>
    <property type="evidence" value="ECO:0007669"/>
    <property type="project" value="InterPro"/>
</dbReference>
<dbReference type="PANTHER" id="PTHR24129">
    <property type="entry name" value="ANKYCORBIN"/>
    <property type="match status" value="1"/>
</dbReference>
<name>A0A7J8BNJ4_ROUAE</name>
<evidence type="ECO:0000256" key="1">
    <source>
        <dbReference type="ARBA" id="ARBA00022737"/>
    </source>
</evidence>
<dbReference type="EMBL" id="JACASE010000016">
    <property type="protein sequence ID" value="KAF6400294.1"/>
    <property type="molecule type" value="Genomic_DNA"/>
</dbReference>
<proteinExistence type="predicted"/>
<organism evidence="4 5">
    <name type="scientific">Rousettus aegyptiacus</name>
    <name type="common">Egyptian fruit bat</name>
    <name type="synonym">Pteropus aegyptiacus</name>
    <dbReference type="NCBI Taxonomy" id="9407"/>
    <lineage>
        <taxon>Eukaryota</taxon>
        <taxon>Metazoa</taxon>
        <taxon>Chordata</taxon>
        <taxon>Craniata</taxon>
        <taxon>Vertebrata</taxon>
        <taxon>Euteleostomi</taxon>
        <taxon>Mammalia</taxon>
        <taxon>Eutheria</taxon>
        <taxon>Laurasiatheria</taxon>
        <taxon>Chiroptera</taxon>
        <taxon>Yinpterochiroptera</taxon>
        <taxon>Pteropodoidea</taxon>
        <taxon>Pteropodidae</taxon>
        <taxon>Rousettinae</taxon>
        <taxon>Rousettus</taxon>
    </lineage>
</organism>
<keyword evidence="2" id="KW-0040">ANK repeat</keyword>
<sequence length="120" mass="12748">MWPLSQACPAALTAAPCCGPRAAADAPTSLQITELSKEVVSLKEALQGRPAAPDSPEVAALHGQVAALQGQLEEAARDHSAVVALYRSHLLYAIQGQMDEDVQQILSQILQMQRLQAQGH</sequence>
<keyword evidence="5" id="KW-1185">Reference proteome</keyword>
<accession>A0A7J8BNJ4</accession>
<dbReference type="PANTHER" id="PTHR24129:SF0">
    <property type="entry name" value="ANKYCORBIN"/>
    <property type="match status" value="1"/>
</dbReference>
<evidence type="ECO:0000313" key="5">
    <source>
        <dbReference type="Proteomes" id="UP000593571"/>
    </source>
</evidence>
<evidence type="ECO:0000313" key="4">
    <source>
        <dbReference type="EMBL" id="KAF6400294.1"/>
    </source>
</evidence>
<comment type="caution">
    <text evidence="4">The sequence shown here is derived from an EMBL/GenBank/DDBJ whole genome shotgun (WGS) entry which is preliminary data.</text>
</comment>
<dbReference type="AlphaFoldDB" id="A0A7J8BNJ4"/>
<gene>
    <name evidence="4" type="ORF">HJG63_000694</name>
</gene>
<reference evidence="4 5" key="1">
    <citation type="journal article" date="2020" name="Nature">
        <title>Six reference-quality genomes reveal evolution of bat adaptations.</title>
        <authorList>
            <person name="Jebb D."/>
            <person name="Huang Z."/>
            <person name="Pippel M."/>
            <person name="Hughes G.M."/>
            <person name="Lavrichenko K."/>
            <person name="Devanna P."/>
            <person name="Winkler S."/>
            <person name="Jermiin L.S."/>
            <person name="Skirmuntt E.C."/>
            <person name="Katzourakis A."/>
            <person name="Burkitt-Gray L."/>
            <person name="Ray D.A."/>
            <person name="Sullivan K.A.M."/>
            <person name="Roscito J.G."/>
            <person name="Kirilenko B.M."/>
            <person name="Davalos L.M."/>
            <person name="Corthals A.P."/>
            <person name="Power M.L."/>
            <person name="Jones G."/>
            <person name="Ransome R.D."/>
            <person name="Dechmann D.K.N."/>
            <person name="Locatelli A.G."/>
            <person name="Puechmaille S.J."/>
            <person name="Fedrigo O."/>
            <person name="Jarvis E.D."/>
            <person name="Hiller M."/>
            <person name="Vernes S.C."/>
            <person name="Myers E.W."/>
            <person name="Teeling E.C."/>
        </authorList>
    </citation>
    <scope>NUCLEOTIDE SEQUENCE [LARGE SCALE GENOMIC DNA]</scope>
    <source>
        <strain evidence="4">MRouAeg1</strain>
        <tissue evidence="4">Muscle</tissue>
    </source>
</reference>